<accession>A0ABY9WL75</accession>
<keyword evidence="2" id="KW-0812">Transmembrane</keyword>
<gene>
    <name evidence="3" type="ORF">F0U60_10780</name>
</gene>
<keyword evidence="2" id="KW-0472">Membrane</keyword>
<proteinExistence type="predicted"/>
<sequence length="190" mass="20897">MHLLDRASDPVQTDAPGLEQVGGQRGARMEEEKKSEPSWEDSKKLGPYQLHEQVPQDELDHGTLYRATNEMSGATALVLELPTGDEEDAVPVRDWRVLCMSSASPSYLALEVEHSPWSVTPDKHSVEALVFLFEELREGVRRMTLAFSDSDEPRPRRRLGGVLAAVAVLALALLPTTLAAVTEQQVLAAD</sequence>
<feature type="transmembrane region" description="Helical" evidence="2">
    <location>
        <begin position="159"/>
        <end position="181"/>
    </location>
</feature>
<evidence type="ECO:0000256" key="1">
    <source>
        <dbReference type="SAM" id="MobiDB-lite"/>
    </source>
</evidence>
<feature type="compositionally biased region" description="Basic and acidic residues" evidence="1">
    <location>
        <begin position="27"/>
        <end position="44"/>
    </location>
</feature>
<evidence type="ECO:0000313" key="3">
    <source>
        <dbReference type="EMBL" id="WNG44534.1"/>
    </source>
</evidence>
<dbReference type="RefSeq" id="WP_395817539.1">
    <property type="nucleotide sequence ID" value="NZ_CP043494.1"/>
</dbReference>
<evidence type="ECO:0000256" key="2">
    <source>
        <dbReference type="SAM" id="Phobius"/>
    </source>
</evidence>
<reference evidence="3 4" key="1">
    <citation type="submission" date="2019-08" db="EMBL/GenBank/DDBJ databases">
        <title>Archangium and Cystobacter genomes.</title>
        <authorList>
            <person name="Chen I.-C.K."/>
            <person name="Wielgoss S."/>
        </authorList>
    </citation>
    <scope>NUCLEOTIDE SEQUENCE [LARGE SCALE GENOMIC DNA]</scope>
    <source>
        <strain evidence="3 4">Cbm 6</strain>
    </source>
</reference>
<feature type="region of interest" description="Disordered" evidence="1">
    <location>
        <begin position="1"/>
        <end position="46"/>
    </location>
</feature>
<protein>
    <submittedName>
        <fullName evidence="3">Uncharacterized protein</fullName>
    </submittedName>
</protein>
<dbReference type="EMBL" id="CP043494">
    <property type="protein sequence ID" value="WNG44534.1"/>
    <property type="molecule type" value="Genomic_DNA"/>
</dbReference>
<organism evidence="3 4">
    <name type="scientific">Archangium minus</name>
    <dbReference type="NCBI Taxonomy" id="83450"/>
    <lineage>
        <taxon>Bacteria</taxon>
        <taxon>Pseudomonadati</taxon>
        <taxon>Myxococcota</taxon>
        <taxon>Myxococcia</taxon>
        <taxon>Myxococcales</taxon>
        <taxon>Cystobacterineae</taxon>
        <taxon>Archangiaceae</taxon>
        <taxon>Archangium</taxon>
    </lineage>
</organism>
<keyword evidence="2" id="KW-1133">Transmembrane helix</keyword>
<dbReference type="Proteomes" id="UP001611383">
    <property type="component" value="Chromosome"/>
</dbReference>
<evidence type="ECO:0000313" key="4">
    <source>
        <dbReference type="Proteomes" id="UP001611383"/>
    </source>
</evidence>
<name>A0ABY9WL75_9BACT</name>
<keyword evidence="4" id="KW-1185">Reference proteome</keyword>